<protein>
    <submittedName>
        <fullName evidence="3">DUF1715-domain-containing protein</fullName>
    </submittedName>
</protein>
<dbReference type="RefSeq" id="XP_020078979.1">
    <property type="nucleotide sequence ID" value="XM_020218220.1"/>
</dbReference>
<dbReference type="GeneID" id="30992770"/>
<dbReference type="Proteomes" id="UP000095085">
    <property type="component" value="Unassembled WGS sequence"/>
</dbReference>
<dbReference type="Pfam" id="PF09811">
    <property type="entry name" value="Yae1_N"/>
    <property type="match status" value="1"/>
</dbReference>
<evidence type="ECO:0000313" key="4">
    <source>
        <dbReference type="Proteomes" id="UP000095085"/>
    </source>
</evidence>
<dbReference type="PANTHER" id="PTHR28532:SF1">
    <property type="entry name" value="ORAL CANCER OVEREXPRESSED 1"/>
    <property type="match status" value="1"/>
</dbReference>
<gene>
    <name evidence="3" type="ORF">HYPBUDRAFT_102717</name>
</gene>
<comment type="similarity">
    <text evidence="1">Belongs to the LTO1 family.</text>
</comment>
<proteinExistence type="inferred from homology"/>
<keyword evidence="4" id="KW-1185">Reference proteome</keyword>
<dbReference type="OrthoDB" id="48036at2759"/>
<sequence length="165" mass="19112">MSDIKRRKMEDIDLTDIDIETDEVLNLEEVYYQEGFQEGQERGAKQQLMEGKEFGYQTGFQRFLIIGYITGLLEDWRTNIEKYGGLGNKSFENHLSQLEDLMKQIQLTNGDEEVATFEKVIGKARNKLRLLATLTKENWKISQVDSLVKEIGGQLQVSENVDDLW</sequence>
<name>A0A1E4RRM1_9ASCO</name>
<feature type="domain" description="Essential protein Yae1 N-terminal" evidence="2">
    <location>
        <begin position="35"/>
        <end position="73"/>
    </location>
</feature>
<dbReference type="EMBL" id="KV454538">
    <property type="protein sequence ID" value="ODV69912.1"/>
    <property type="molecule type" value="Genomic_DNA"/>
</dbReference>
<dbReference type="InterPro" id="IPR019191">
    <property type="entry name" value="Essential_protein_Yae1_N"/>
</dbReference>
<accession>A0A1E4RRM1</accession>
<dbReference type="PANTHER" id="PTHR28532">
    <property type="entry name" value="GEO13458P1"/>
    <property type="match status" value="1"/>
</dbReference>
<dbReference type="AlphaFoldDB" id="A0A1E4RRM1"/>
<evidence type="ECO:0000313" key="3">
    <source>
        <dbReference type="EMBL" id="ODV69912.1"/>
    </source>
</evidence>
<dbReference type="STRING" id="984485.A0A1E4RRM1"/>
<evidence type="ECO:0000256" key="1">
    <source>
        <dbReference type="ARBA" id="ARBA00038090"/>
    </source>
</evidence>
<reference evidence="4" key="1">
    <citation type="submission" date="2016-05" db="EMBL/GenBank/DDBJ databases">
        <title>Comparative genomics of biotechnologically important yeasts.</title>
        <authorList>
            <consortium name="DOE Joint Genome Institute"/>
            <person name="Riley R."/>
            <person name="Haridas S."/>
            <person name="Wolfe K.H."/>
            <person name="Lopes M.R."/>
            <person name="Hittinger C.T."/>
            <person name="Goker M."/>
            <person name="Salamov A."/>
            <person name="Wisecaver J."/>
            <person name="Long T.M."/>
            <person name="Aerts A.L."/>
            <person name="Barry K."/>
            <person name="Choi C."/>
            <person name="Clum A."/>
            <person name="Coughlan A.Y."/>
            <person name="Deshpande S."/>
            <person name="Douglass A.P."/>
            <person name="Hanson S.J."/>
            <person name="Klenk H.-P."/>
            <person name="Labutti K."/>
            <person name="Lapidus A."/>
            <person name="Lindquist E."/>
            <person name="Lipzen A."/>
            <person name="Meier-Kolthoff J.P."/>
            <person name="Ohm R.A."/>
            <person name="Otillar R.P."/>
            <person name="Pangilinan J."/>
            <person name="Peng Y."/>
            <person name="Rokas A."/>
            <person name="Rosa C.A."/>
            <person name="Scheuner C."/>
            <person name="Sibirny A.A."/>
            <person name="Slot J.C."/>
            <person name="Stielow J.B."/>
            <person name="Sun H."/>
            <person name="Kurtzman C.P."/>
            <person name="Blackwell M."/>
            <person name="Grigoriev I.V."/>
            <person name="Jeffries T.W."/>
        </authorList>
    </citation>
    <scope>NUCLEOTIDE SEQUENCE [LARGE SCALE GENOMIC DNA]</scope>
    <source>
        <strain evidence="4">NRRL Y-1933</strain>
    </source>
</reference>
<organism evidence="3 4">
    <name type="scientific">Hyphopichia burtonii NRRL Y-1933</name>
    <dbReference type="NCBI Taxonomy" id="984485"/>
    <lineage>
        <taxon>Eukaryota</taxon>
        <taxon>Fungi</taxon>
        <taxon>Dikarya</taxon>
        <taxon>Ascomycota</taxon>
        <taxon>Saccharomycotina</taxon>
        <taxon>Pichiomycetes</taxon>
        <taxon>Debaryomycetaceae</taxon>
        <taxon>Hyphopichia</taxon>
    </lineage>
</organism>
<evidence type="ECO:0000259" key="2">
    <source>
        <dbReference type="Pfam" id="PF09811"/>
    </source>
</evidence>
<dbReference type="InterPro" id="IPR052436">
    <property type="entry name" value="LTO1_adapter"/>
</dbReference>